<dbReference type="AlphaFoldDB" id="A0A1V6UEB2"/>
<keyword evidence="2" id="KW-0812">Transmembrane</keyword>
<keyword evidence="4" id="KW-1185">Reference proteome</keyword>
<sequence length="543" mass="62340">MRRCPDGLYFAYFYALGTSLVHAYFKHCIAIFLGRNSFILSTVLESYSMSVHQSLDDAICLLALVTKRPPGLEESVEKTEDKDIDEDSQSQSDEKLDDPEDPAVLCSDPEHEQYRIELKNQFLDRLAETLARYKNDAQARTSNDVKHVSAAMMVCYEDEEHVKIFCAKNEGLDKEDNDFLARWKLRMESIARKGCASNEDTFAMFNLVADHQWPRITTYLESLKRRFQSKINLGSVKSTPKVPLVEERVLTIPSLQSKEWEDDSGFLYTISLGSSVWTGRPVPAEELANMKSNTACTGETICEIQGSVSELFEKIHRLCQPDTTPEDQKSLMKEIMSCMFELWRESRARFMLKAALRRHFTRQKDKDTLLFLARICYAAYIYVEVAKVSRSFRSIEIVPISHSGNQGQYKSRRRHKNKRRSTADDECVNIFDVIKTLGLAFHSSWKIYLAQNAAEFTDMRNSKRDKDFYHAESQLLAYFEYSMSPDERNQLHKYIGCRQAPSAQGTILTCTFIYGGHMAAESRVSQFILSRLPADDDDAHSLQ</sequence>
<gene>
    <name evidence="3" type="ORF">PENCOP_c011G04452</name>
</gene>
<evidence type="ECO:0000313" key="4">
    <source>
        <dbReference type="Proteomes" id="UP000191500"/>
    </source>
</evidence>
<organism evidence="3 4">
    <name type="scientific">Penicillium coprophilum</name>
    <dbReference type="NCBI Taxonomy" id="36646"/>
    <lineage>
        <taxon>Eukaryota</taxon>
        <taxon>Fungi</taxon>
        <taxon>Dikarya</taxon>
        <taxon>Ascomycota</taxon>
        <taxon>Pezizomycotina</taxon>
        <taxon>Eurotiomycetes</taxon>
        <taxon>Eurotiomycetidae</taxon>
        <taxon>Eurotiales</taxon>
        <taxon>Aspergillaceae</taxon>
        <taxon>Penicillium</taxon>
    </lineage>
</organism>
<feature type="transmembrane region" description="Helical" evidence="2">
    <location>
        <begin position="7"/>
        <end position="25"/>
    </location>
</feature>
<reference evidence="4" key="1">
    <citation type="journal article" date="2017" name="Nat. Microbiol.">
        <title>Global analysis of biosynthetic gene clusters reveals vast potential of secondary metabolite production in Penicillium species.</title>
        <authorList>
            <person name="Nielsen J.C."/>
            <person name="Grijseels S."/>
            <person name="Prigent S."/>
            <person name="Ji B."/>
            <person name="Dainat J."/>
            <person name="Nielsen K.F."/>
            <person name="Frisvad J.C."/>
            <person name="Workman M."/>
            <person name="Nielsen J."/>
        </authorList>
    </citation>
    <scope>NUCLEOTIDE SEQUENCE [LARGE SCALE GENOMIC DNA]</scope>
    <source>
        <strain evidence="4">IBT 31321</strain>
    </source>
</reference>
<dbReference type="STRING" id="36646.A0A1V6UEB2"/>
<keyword evidence="2" id="KW-1133">Transmembrane helix</keyword>
<keyword evidence="2" id="KW-0472">Membrane</keyword>
<accession>A0A1V6UEB2</accession>
<proteinExistence type="predicted"/>
<protein>
    <submittedName>
        <fullName evidence="3">Uncharacterized protein</fullName>
    </submittedName>
</protein>
<dbReference type="Proteomes" id="UP000191500">
    <property type="component" value="Unassembled WGS sequence"/>
</dbReference>
<feature type="region of interest" description="Disordered" evidence="1">
    <location>
        <begin position="72"/>
        <end position="106"/>
    </location>
</feature>
<dbReference type="EMBL" id="MDDG01000011">
    <property type="protein sequence ID" value="OQE36786.1"/>
    <property type="molecule type" value="Genomic_DNA"/>
</dbReference>
<comment type="caution">
    <text evidence="3">The sequence shown here is derived from an EMBL/GenBank/DDBJ whole genome shotgun (WGS) entry which is preliminary data.</text>
</comment>
<evidence type="ECO:0000256" key="2">
    <source>
        <dbReference type="SAM" id="Phobius"/>
    </source>
</evidence>
<evidence type="ECO:0000256" key="1">
    <source>
        <dbReference type="SAM" id="MobiDB-lite"/>
    </source>
</evidence>
<name>A0A1V6UEB2_9EURO</name>
<evidence type="ECO:0000313" key="3">
    <source>
        <dbReference type="EMBL" id="OQE36786.1"/>
    </source>
</evidence>